<dbReference type="EMBL" id="CP034549">
    <property type="protein sequence ID" value="AZQ44307.1"/>
    <property type="molecule type" value="Genomic_DNA"/>
</dbReference>
<proteinExistence type="predicted"/>
<dbReference type="RefSeq" id="WP_126447616.1">
    <property type="nucleotide sequence ID" value="NZ_CP034549.1"/>
</dbReference>
<protein>
    <submittedName>
        <fullName evidence="2">PadR family transcriptional regulator</fullName>
    </submittedName>
</protein>
<organism evidence="2 3">
    <name type="scientific">Nonlabens ponticola</name>
    <dbReference type="NCBI Taxonomy" id="2496866"/>
    <lineage>
        <taxon>Bacteria</taxon>
        <taxon>Pseudomonadati</taxon>
        <taxon>Bacteroidota</taxon>
        <taxon>Flavobacteriia</taxon>
        <taxon>Flavobacteriales</taxon>
        <taxon>Flavobacteriaceae</taxon>
        <taxon>Nonlabens</taxon>
    </lineage>
</organism>
<reference evidence="2 3" key="1">
    <citation type="submission" date="2018-12" db="EMBL/GenBank/DDBJ databases">
        <title>Complete genome of Nonlabens sp. MJ115.</title>
        <authorList>
            <person name="Choi H.S."/>
            <person name="Jung J."/>
        </authorList>
    </citation>
    <scope>NUCLEOTIDE SEQUENCE [LARGE SCALE GENOMIC DNA]</scope>
    <source>
        <strain evidence="2 3">MJ115</strain>
    </source>
</reference>
<dbReference type="AlphaFoldDB" id="A0A3S9MYS3"/>
<gene>
    <name evidence="2" type="ORF">EJ995_08685</name>
</gene>
<name>A0A3S9MYS3_9FLAO</name>
<evidence type="ECO:0000313" key="2">
    <source>
        <dbReference type="EMBL" id="AZQ44307.1"/>
    </source>
</evidence>
<dbReference type="OrthoDB" id="9808017at2"/>
<dbReference type="PANTHER" id="PTHR43252">
    <property type="entry name" value="TRANSCRIPTIONAL REGULATOR YQJI"/>
    <property type="match status" value="1"/>
</dbReference>
<sequence>MQNTSLFKGNLTTIVLQLLDREGMMYGYEITQKVKEETNGSLEIKEGALYPVLHKLEAQGFLQVEARKVDNRIRKYYKITEAGNEERISQLDALRDYLETMQQLLIPKPI</sequence>
<dbReference type="PANTHER" id="PTHR43252:SF7">
    <property type="entry name" value="TRANSCRIPTIONAL REGULATOR YQJI"/>
    <property type="match status" value="1"/>
</dbReference>
<accession>A0A3S9MYS3</accession>
<dbReference type="SUPFAM" id="SSF46785">
    <property type="entry name" value="Winged helix' DNA-binding domain"/>
    <property type="match status" value="1"/>
</dbReference>
<dbReference type="Pfam" id="PF03551">
    <property type="entry name" value="PadR"/>
    <property type="match status" value="1"/>
</dbReference>
<evidence type="ECO:0000313" key="3">
    <source>
        <dbReference type="Proteomes" id="UP000279600"/>
    </source>
</evidence>
<keyword evidence="3" id="KW-1185">Reference proteome</keyword>
<dbReference type="InterPro" id="IPR005149">
    <property type="entry name" value="Tscrpt_reg_PadR_N"/>
</dbReference>
<dbReference type="Proteomes" id="UP000279600">
    <property type="component" value="Chromosome"/>
</dbReference>
<dbReference type="Gene3D" id="1.10.10.10">
    <property type="entry name" value="Winged helix-like DNA-binding domain superfamily/Winged helix DNA-binding domain"/>
    <property type="match status" value="1"/>
</dbReference>
<dbReference type="KEGG" id="noj:EJ995_08685"/>
<evidence type="ECO:0000259" key="1">
    <source>
        <dbReference type="Pfam" id="PF03551"/>
    </source>
</evidence>
<dbReference type="InterPro" id="IPR036390">
    <property type="entry name" value="WH_DNA-bd_sf"/>
</dbReference>
<dbReference type="InterPro" id="IPR036388">
    <property type="entry name" value="WH-like_DNA-bd_sf"/>
</dbReference>
<feature type="domain" description="Transcription regulator PadR N-terminal" evidence="1">
    <location>
        <begin position="15"/>
        <end position="86"/>
    </location>
</feature>